<reference evidence="4" key="2">
    <citation type="submission" date="2025-08" db="UniProtKB">
        <authorList>
            <consortium name="Ensembl"/>
        </authorList>
    </citation>
    <scope>IDENTIFICATION</scope>
    <source>
        <strain evidence="4">broiler</strain>
    </source>
</reference>
<accession>A0A8V0ZB68</accession>
<dbReference type="PANTHER" id="PTHR12277:SF69">
    <property type="entry name" value="PROTEIN ABHD12B"/>
    <property type="match status" value="1"/>
</dbReference>
<organism evidence="4 5">
    <name type="scientific">Gallus gallus</name>
    <name type="common">Chicken</name>
    <dbReference type="NCBI Taxonomy" id="9031"/>
    <lineage>
        <taxon>Eukaryota</taxon>
        <taxon>Metazoa</taxon>
        <taxon>Chordata</taxon>
        <taxon>Craniata</taxon>
        <taxon>Vertebrata</taxon>
        <taxon>Euteleostomi</taxon>
        <taxon>Archelosauria</taxon>
        <taxon>Archosauria</taxon>
        <taxon>Dinosauria</taxon>
        <taxon>Saurischia</taxon>
        <taxon>Theropoda</taxon>
        <taxon>Coelurosauria</taxon>
        <taxon>Aves</taxon>
        <taxon>Neognathae</taxon>
        <taxon>Galloanserae</taxon>
        <taxon>Galliformes</taxon>
        <taxon>Phasianidae</taxon>
        <taxon>Phasianinae</taxon>
        <taxon>Gallus</taxon>
    </lineage>
</organism>
<dbReference type="FunCoup" id="A0A8V0ZB68">
    <property type="interactions" value="1215"/>
</dbReference>
<keyword evidence="6" id="KW-1267">Proteomics identification</keyword>
<dbReference type="GeneTree" id="ENSGT00940000166415"/>
<dbReference type="AlphaFoldDB" id="A0A8V0ZB68"/>
<dbReference type="Gene3D" id="3.40.50.1820">
    <property type="entry name" value="alpha/beta hydrolase"/>
    <property type="match status" value="1"/>
</dbReference>
<feature type="compositionally biased region" description="Basic and acidic residues" evidence="1">
    <location>
        <begin position="40"/>
        <end position="53"/>
    </location>
</feature>
<sequence length="384" mass="42693">MCPALPAHSCPRGRLWGTGWCPPVMLNHSSEGSAPSPKPKLGEHSHKSATEKTKPTGWLGWCPRLHTVLLQLLLIYISVPFLIRLFPVILTKFVFLNFLAFPFFADLRQPALLLNNTISLYLPTEPGVTVGIWHTVPGSSGNEARGREQRWFEEALADAHPIIIYLHGNGGTRAARHRIQFMKLMGAAGFHILALDYRGYGDSSGQPSESGFTTDVLALYDWAKARSGNSSIIFWGHSLGTGIATNAARKLQEERGVQVDAVVLESPYTNIRDAAANIPITKIYRQFPGFEYLILDSMALGNMFFRNDENVKVLACPLLILHAEDDTVLPPRLGRQLFETARRAYKDKSKVKFITFPGKLGLGHDYISSNPELPTLVKDFLNMK</sequence>
<protein>
    <submittedName>
        <fullName evidence="4">Abhydrolase domain containing 12B</fullName>
    </submittedName>
</protein>
<dbReference type="PANTHER" id="PTHR12277">
    <property type="entry name" value="ALPHA/BETA HYDROLASE DOMAIN-CONTAINING PROTEIN"/>
    <property type="match status" value="1"/>
</dbReference>
<dbReference type="InterPro" id="IPR000073">
    <property type="entry name" value="AB_hydrolase_1"/>
</dbReference>
<feature type="transmembrane region" description="Helical" evidence="2">
    <location>
        <begin position="58"/>
        <end position="79"/>
    </location>
</feature>
<evidence type="ECO:0007829" key="6">
    <source>
        <dbReference type="PeptideAtlas" id="A0A8V0ZB68"/>
    </source>
</evidence>
<keyword evidence="2" id="KW-0812">Transmembrane</keyword>
<evidence type="ECO:0000259" key="3">
    <source>
        <dbReference type="Pfam" id="PF00561"/>
    </source>
</evidence>
<feature type="region of interest" description="Disordered" evidence="1">
    <location>
        <begin position="31"/>
        <end position="53"/>
    </location>
</feature>
<dbReference type="GO" id="GO:0006660">
    <property type="term" value="P:phosphatidylserine catabolic process"/>
    <property type="evidence" value="ECO:0000318"/>
    <property type="project" value="GO_Central"/>
</dbReference>
<dbReference type="GO" id="GO:0005789">
    <property type="term" value="C:endoplasmic reticulum membrane"/>
    <property type="evidence" value="ECO:0000318"/>
    <property type="project" value="GO_Central"/>
</dbReference>
<reference evidence="4" key="3">
    <citation type="submission" date="2025-09" db="UniProtKB">
        <authorList>
            <consortium name="Ensembl"/>
        </authorList>
    </citation>
    <scope>IDENTIFICATION</scope>
    <source>
        <strain evidence="4">broiler</strain>
    </source>
</reference>
<dbReference type="SUPFAM" id="SSF53474">
    <property type="entry name" value="alpha/beta-Hydrolases"/>
    <property type="match status" value="1"/>
</dbReference>
<name>A0A8V0ZB68_CHICK</name>
<evidence type="ECO:0000256" key="1">
    <source>
        <dbReference type="SAM" id="MobiDB-lite"/>
    </source>
</evidence>
<dbReference type="GO" id="GO:0052651">
    <property type="term" value="P:monoacylglycerol catabolic process"/>
    <property type="evidence" value="ECO:0000318"/>
    <property type="project" value="GO_Central"/>
</dbReference>
<keyword evidence="2" id="KW-0472">Membrane</keyword>
<dbReference type="InterPro" id="IPR029058">
    <property type="entry name" value="AB_hydrolase_fold"/>
</dbReference>
<evidence type="ECO:0000313" key="4">
    <source>
        <dbReference type="Ensembl" id="ENSGALP00010027910.1"/>
    </source>
</evidence>
<reference evidence="4" key="1">
    <citation type="submission" date="2020-11" db="EMBL/GenBank/DDBJ databases">
        <title>Gallus gallus (Chicken) genome, bGalGal1, GRCg7b, maternal haplotype autosomes + Z &amp; W.</title>
        <authorList>
            <person name="Warren W."/>
            <person name="Formenti G."/>
            <person name="Fedrigo O."/>
            <person name="Haase B."/>
            <person name="Mountcastle J."/>
            <person name="Balacco J."/>
            <person name="Tracey A."/>
            <person name="Schneider V."/>
            <person name="Okimoto R."/>
            <person name="Cheng H."/>
            <person name="Hawken R."/>
            <person name="Howe K."/>
            <person name="Jarvis E.D."/>
        </authorList>
    </citation>
    <scope>NUCLEOTIDE SEQUENCE [LARGE SCALE GENOMIC DNA]</scope>
    <source>
        <strain evidence="4">Broiler</strain>
    </source>
</reference>
<keyword evidence="5" id="KW-1185">Reference proteome</keyword>
<dbReference type="OrthoDB" id="10249433at2759"/>
<evidence type="ECO:0000313" key="5">
    <source>
        <dbReference type="Proteomes" id="UP000000539"/>
    </source>
</evidence>
<dbReference type="Proteomes" id="UP000000539">
    <property type="component" value="Chromosome 5"/>
</dbReference>
<keyword evidence="2" id="KW-1133">Transmembrane helix</keyword>
<dbReference type="GO" id="GO:0047372">
    <property type="term" value="F:monoacylglycerol lipase activity"/>
    <property type="evidence" value="ECO:0000318"/>
    <property type="project" value="GO_Central"/>
</dbReference>
<feature type="domain" description="AB hydrolase-1" evidence="3">
    <location>
        <begin position="161"/>
        <end position="271"/>
    </location>
</feature>
<proteinExistence type="evidence at protein level"/>
<evidence type="ECO:0000256" key="2">
    <source>
        <dbReference type="SAM" id="Phobius"/>
    </source>
</evidence>
<gene>
    <name evidence="4" type="primary">ABHD12B</name>
</gene>
<dbReference type="GO" id="GO:0004622">
    <property type="term" value="F:phosphatidylcholine lysophospholipase activity"/>
    <property type="evidence" value="ECO:0000318"/>
    <property type="project" value="GO_Central"/>
</dbReference>
<dbReference type="Ensembl" id="ENSGALT00010046947.1">
    <property type="protein sequence ID" value="ENSGALP00010027910.1"/>
    <property type="gene ID" value="ENSGALG00010019430.1"/>
</dbReference>
<dbReference type="Pfam" id="PF00561">
    <property type="entry name" value="Abhydrolase_1"/>
    <property type="match status" value="1"/>
</dbReference>